<proteinExistence type="predicted"/>
<organism evidence="1">
    <name type="scientific">marine sediment metagenome</name>
    <dbReference type="NCBI Taxonomy" id="412755"/>
    <lineage>
        <taxon>unclassified sequences</taxon>
        <taxon>metagenomes</taxon>
        <taxon>ecological metagenomes</taxon>
    </lineage>
</organism>
<accession>X1RB39</accession>
<protein>
    <submittedName>
        <fullName evidence="1">Uncharacterized protein</fullName>
    </submittedName>
</protein>
<sequence>LSWYILLIIKIFKNIFTRRIDAVSTDETNVR</sequence>
<comment type="caution">
    <text evidence="1">The sequence shown here is derived from an EMBL/GenBank/DDBJ whole genome shotgun (WGS) entry which is preliminary data.</text>
</comment>
<dbReference type="AlphaFoldDB" id="X1RB39"/>
<reference evidence="1" key="1">
    <citation type="journal article" date="2014" name="Front. Microbiol.">
        <title>High frequency of phylogenetically diverse reductive dehalogenase-homologous genes in deep subseafloor sedimentary metagenomes.</title>
        <authorList>
            <person name="Kawai M."/>
            <person name="Futagami T."/>
            <person name="Toyoda A."/>
            <person name="Takaki Y."/>
            <person name="Nishi S."/>
            <person name="Hori S."/>
            <person name="Arai W."/>
            <person name="Tsubouchi T."/>
            <person name="Morono Y."/>
            <person name="Uchiyama I."/>
            <person name="Ito T."/>
            <person name="Fujiyama A."/>
            <person name="Inagaki F."/>
            <person name="Takami H."/>
        </authorList>
    </citation>
    <scope>NUCLEOTIDE SEQUENCE</scope>
    <source>
        <strain evidence="1">Expedition CK06-06</strain>
    </source>
</reference>
<dbReference type="EMBL" id="BARW01001487">
    <property type="protein sequence ID" value="GAI60365.1"/>
    <property type="molecule type" value="Genomic_DNA"/>
</dbReference>
<evidence type="ECO:0000313" key="1">
    <source>
        <dbReference type="EMBL" id="GAI60365.1"/>
    </source>
</evidence>
<feature type="non-terminal residue" evidence="1">
    <location>
        <position position="1"/>
    </location>
</feature>
<gene>
    <name evidence="1" type="ORF">S12H4_04710</name>
</gene>
<name>X1RB39_9ZZZZ</name>